<proteinExistence type="predicted"/>
<gene>
    <name evidence="2" type="ORF">KLDO_g303</name>
</gene>
<evidence type="ECO:0000259" key="1">
    <source>
        <dbReference type="Pfam" id="PF08975"/>
    </source>
</evidence>
<organism evidence="2 3">
    <name type="scientific">Kluyveromyces dobzhanskii CBS 2104</name>
    <dbReference type="NCBI Taxonomy" id="1427455"/>
    <lineage>
        <taxon>Eukaryota</taxon>
        <taxon>Fungi</taxon>
        <taxon>Dikarya</taxon>
        <taxon>Ascomycota</taxon>
        <taxon>Saccharomycotina</taxon>
        <taxon>Saccharomycetes</taxon>
        <taxon>Saccharomycetales</taxon>
        <taxon>Saccharomycetaceae</taxon>
        <taxon>Kluyveromyces</taxon>
    </lineage>
</organism>
<dbReference type="InterPro" id="IPR015069">
    <property type="entry name" value="2H-PEstase_DUF1868"/>
</dbReference>
<name>A0A0A8KZF2_9SACH</name>
<feature type="domain" description="DUF1868" evidence="1">
    <location>
        <begin position="4"/>
        <end position="100"/>
    </location>
</feature>
<dbReference type="Pfam" id="PF08975">
    <property type="entry name" value="2H-phosphodiest"/>
    <property type="match status" value="1"/>
</dbReference>
<reference evidence="2 3" key="1">
    <citation type="submission" date="2014-03" db="EMBL/GenBank/DDBJ databases">
        <title>The genome of Kluyveromyces dobzhanskii.</title>
        <authorList>
            <person name="Nystedt B."/>
            <person name="Astrom S."/>
        </authorList>
    </citation>
    <scope>NUCLEOTIDE SEQUENCE [LARGE SCALE GENOMIC DNA]</scope>
    <source>
        <strain evidence="2 3">CBS 2104</strain>
    </source>
</reference>
<dbReference type="AlphaFoldDB" id="A0A0A8KZF2"/>
<comment type="caution">
    <text evidence="2">The sequence shown here is derived from an EMBL/GenBank/DDBJ whole genome shotgun (WGS) entry which is preliminary data.</text>
</comment>
<evidence type="ECO:0000313" key="2">
    <source>
        <dbReference type="EMBL" id="CDO91973.1"/>
    </source>
</evidence>
<accession>A0A0A8KZF2</accession>
<dbReference type="Proteomes" id="UP000031516">
    <property type="component" value="Unassembled WGS sequence"/>
</dbReference>
<dbReference type="InterPro" id="IPR009097">
    <property type="entry name" value="Cyclic_Pdiesterase"/>
</dbReference>
<dbReference type="EMBL" id="CCBQ010000004">
    <property type="protein sequence ID" value="CDO91973.1"/>
    <property type="molecule type" value="Genomic_DNA"/>
</dbReference>
<evidence type="ECO:0000313" key="3">
    <source>
        <dbReference type="Proteomes" id="UP000031516"/>
    </source>
</evidence>
<dbReference type="Gene3D" id="3.90.1140.10">
    <property type="entry name" value="Cyclic phosphodiesterase"/>
    <property type="match status" value="1"/>
</dbReference>
<keyword evidence="3" id="KW-1185">Reference proteome</keyword>
<protein>
    <submittedName>
        <fullName evidence="2">WGS project CCBQ000000000 data, contig 00107</fullName>
    </submittedName>
</protein>
<dbReference type="OrthoDB" id="2877829at2759"/>
<sequence length="228" mass="26340">MSFKFDDDGIVKEFHGNTIICHIPQQTEFFNRLLDFYRFAKRLSFYDKITLLPSSSYHVTIMNCCHEHDRSKGHWPEGLVSTASISECHEHLAQLFRNTKYIGDERGSAGFELKVHISEKDMQPASKPRSINVVVKPSNNVEEARIKQLRDSISTLTGLTDPSHDSIKFHITLGYINEELTDSEVKELYQKLEELHQVLDENCPLVMLGAPEFVTFEDMFYFHLLTLL</sequence>
<dbReference type="SUPFAM" id="SSF55144">
    <property type="entry name" value="LigT-like"/>
    <property type="match status" value="1"/>
</dbReference>